<dbReference type="PANTHER" id="PTHR30069:SF41">
    <property type="entry name" value="HEME_HEMOPEXIN UTILIZATION PROTEIN C"/>
    <property type="match status" value="1"/>
</dbReference>
<gene>
    <name evidence="17" type="ORF">RB602_04245</name>
</gene>
<dbReference type="InterPro" id="IPR012910">
    <property type="entry name" value="Plug_dom"/>
</dbReference>
<dbReference type="Gene3D" id="2.40.170.20">
    <property type="entry name" value="TonB-dependent receptor, beta-barrel domain"/>
    <property type="match status" value="1"/>
</dbReference>
<protein>
    <submittedName>
        <fullName evidence="17">TonB-dependent receptor</fullName>
    </submittedName>
</protein>
<dbReference type="Pfam" id="PF00593">
    <property type="entry name" value="TonB_dep_Rec_b-barrel"/>
    <property type="match status" value="1"/>
</dbReference>
<dbReference type="NCBIfam" id="TIGR01785">
    <property type="entry name" value="TonB-hemin"/>
    <property type="match status" value="1"/>
</dbReference>
<keyword evidence="9 10" id="KW-0998">Cell outer membrane</keyword>
<feature type="short sequence motif" description="TonB box" evidence="11">
    <location>
        <begin position="94"/>
        <end position="100"/>
    </location>
</feature>
<keyword evidence="3 10" id="KW-0813">Transport</keyword>
<dbReference type="SUPFAM" id="SSF56935">
    <property type="entry name" value="Porins"/>
    <property type="match status" value="1"/>
</dbReference>
<dbReference type="Proteomes" id="UP001302429">
    <property type="component" value="Chromosome"/>
</dbReference>
<sequence>MPPHIASVDLPLRTSLRSWKIAAVSGFSLAIALASPAQAADASAMAETASESTVKAPSVADDDQRRGIGARNDPDDPDSDDDIEQPEPRTGLNTITVTATRNESTAFDYPGSVSVVDRDIIDDFNPSSLAEIFQAIPGARFDGGPRRSGSVPTVRGLGGDGVLIFIDGARQSFTSGHDGRLFLDPELLQAVEVVRGPTSALYGSGALGGVISLRTITAQDYLGEGEQVGGRVVAGYQGVNDEWRWGGTAAMQSSDGEFDFVGNVTFRNSSDIELGSGLTLPDRSDSFNSLAKFTWRPSDSLTLSTQWVHNSSDTLDPNNPQGNNVGGPGNLNVNRSIRSNTLQTSLNFNPVSDLVNADVIFFYANNRVGEQEVGTSRRISREVETYGITLVNRSEFALGDNASLRFTYGGEYYQDEQTGTDNTTADGTRGGVPDATRRFYGAFVQAELGIETGIGEFNIIPGIRFDRFENEAVGEQDVNDDAFAPKVGVSWKPVPELILFANWAEAFRAPSYNEIFADGVHFQIPNLGGPPGPPQFVSNLFVPNRDLQPEESETIEFGAGVDFSNVIWGNDRFTLKGSYYESDVDNLIGLDVDIPAGCFGAPFPPCGSGAPFGNISRNVNFAQAEVSGFEIEGSYDSDYFYVRANFATIDGVDRATGEFVGVLTPDLLFVDTGFKFAPFDLRVGARLTVAGDFTEVDDPLQFRDGYETADVYAIWQPLSGALEGFRLDLGIDNVTDNDFEVVAAGVSQPGRNYKATLSWRGAF</sequence>
<evidence type="ECO:0000256" key="1">
    <source>
        <dbReference type="ARBA" id="ARBA00004571"/>
    </source>
</evidence>
<evidence type="ECO:0000313" key="18">
    <source>
        <dbReference type="Proteomes" id="UP001302429"/>
    </source>
</evidence>
<evidence type="ECO:0000256" key="9">
    <source>
        <dbReference type="ARBA" id="ARBA00023237"/>
    </source>
</evidence>
<keyword evidence="5 10" id="KW-0812">Transmembrane</keyword>
<proteinExistence type="inferred from homology"/>
<dbReference type="PANTHER" id="PTHR30069">
    <property type="entry name" value="TONB-DEPENDENT OUTER MEMBRANE RECEPTOR"/>
    <property type="match status" value="1"/>
</dbReference>
<dbReference type="CDD" id="cd01347">
    <property type="entry name" value="ligand_gated_channel"/>
    <property type="match status" value="1"/>
</dbReference>
<evidence type="ECO:0000259" key="16">
    <source>
        <dbReference type="Pfam" id="PF07715"/>
    </source>
</evidence>
<comment type="similarity">
    <text evidence="2 10 12">Belongs to the TonB-dependent receptor family.</text>
</comment>
<evidence type="ECO:0000256" key="3">
    <source>
        <dbReference type="ARBA" id="ARBA00022448"/>
    </source>
</evidence>
<keyword evidence="7 11" id="KW-0798">TonB box</keyword>
<evidence type="ECO:0000256" key="2">
    <source>
        <dbReference type="ARBA" id="ARBA00009810"/>
    </source>
</evidence>
<keyword evidence="17" id="KW-0675">Receptor</keyword>
<dbReference type="Pfam" id="PF07715">
    <property type="entry name" value="Plug"/>
    <property type="match status" value="1"/>
</dbReference>
<feature type="signal peptide" evidence="14">
    <location>
        <begin position="1"/>
        <end position="39"/>
    </location>
</feature>
<feature type="region of interest" description="Disordered" evidence="13">
    <location>
        <begin position="48"/>
        <end position="92"/>
    </location>
</feature>
<feature type="domain" description="TonB-dependent receptor-like beta-barrel" evidence="15">
    <location>
        <begin position="298"/>
        <end position="734"/>
    </location>
</feature>
<name>A0AA97I269_9SPHN</name>
<dbReference type="EMBL" id="CP136594">
    <property type="protein sequence ID" value="WOE75933.1"/>
    <property type="molecule type" value="Genomic_DNA"/>
</dbReference>
<evidence type="ECO:0000256" key="11">
    <source>
        <dbReference type="PROSITE-ProRule" id="PRU10143"/>
    </source>
</evidence>
<dbReference type="InterPro" id="IPR037066">
    <property type="entry name" value="Plug_dom_sf"/>
</dbReference>
<dbReference type="PROSITE" id="PS52016">
    <property type="entry name" value="TONB_DEPENDENT_REC_3"/>
    <property type="match status" value="1"/>
</dbReference>
<keyword evidence="4 10" id="KW-1134">Transmembrane beta strand</keyword>
<evidence type="ECO:0000256" key="13">
    <source>
        <dbReference type="SAM" id="MobiDB-lite"/>
    </source>
</evidence>
<evidence type="ECO:0000256" key="7">
    <source>
        <dbReference type="ARBA" id="ARBA00023077"/>
    </source>
</evidence>
<evidence type="ECO:0000256" key="12">
    <source>
        <dbReference type="RuleBase" id="RU003357"/>
    </source>
</evidence>
<dbReference type="PROSITE" id="PS00430">
    <property type="entry name" value="TONB_DEPENDENT_REC_1"/>
    <property type="match status" value="1"/>
</dbReference>
<dbReference type="Gene3D" id="2.170.130.10">
    <property type="entry name" value="TonB-dependent receptor, plug domain"/>
    <property type="match status" value="1"/>
</dbReference>
<evidence type="ECO:0000256" key="8">
    <source>
        <dbReference type="ARBA" id="ARBA00023136"/>
    </source>
</evidence>
<organism evidence="17 18">
    <name type="scientific">Alterisphingorhabdus coralli</name>
    <dbReference type="NCBI Taxonomy" id="3071408"/>
    <lineage>
        <taxon>Bacteria</taxon>
        <taxon>Pseudomonadati</taxon>
        <taxon>Pseudomonadota</taxon>
        <taxon>Alphaproteobacteria</taxon>
        <taxon>Sphingomonadales</taxon>
        <taxon>Sphingomonadaceae</taxon>
        <taxon>Alterisphingorhabdus (ex Yan et al. 2024)</taxon>
    </lineage>
</organism>
<dbReference type="AlphaFoldDB" id="A0AA97I269"/>
<dbReference type="GO" id="GO:0044718">
    <property type="term" value="P:siderophore transmembrane transport"/>
    <property type="evidence" value="ECO:0007669"/>
    <property type="project" value="TreeGrafter"/>
</dbReference>
<reference evidence="17 18" key="1">
    <citation type="submission" date="2023-10" db="EMBL/GenBank/DDBJ databases">
        <title>Complete genome sequence of a Sphingomonadaceae bacterium.</title>
        <authorList>
            <person name="Yan C."/>
        </authorList>
    </citation>
    <scope>NUCLEOTIDE SEQUENCE [LARGE SCALE GENOMIC DNA]</scope>
    <source>
        <strain evidence="17 18">SCSIO 66989</strain>
    </source>
</reference>
<dbReference type="RefSeq" id="WP_317083248.1">
    <property type="nucleotide sequence ID" value="NZ_CP136594.1"/>
</dbReference>
<feature type="compositionally biased region" description="Acidic residues" evidence="13">
    <location>
        <begin position="75"/>
        <end position="85"/>
    </location>
</feature>
<keyword evidence="8 10" id="KW-0472">Membrane</keyword>
<dbReference type="GO" id="GO:0009279">
    <property type="term" value="C:cell outer membrane"/>
    <property type="evidence" value="ECO:0007669"/>
    <property type="project" value="UniProtKB-SubCell"/>
</dbReference>
<feature type="chain" id="PRO_5041666704" evidence="14">
    <location>
        <begin position="40"/>
        <end position="763"/>
    </location>
</feature>
<keyword evidence="6 14" id="KW-0732">Signal</keyword>
<dbReference type="InterPro" id="IPR011276">
    <property type="entry name" value="TonB_haem/Hb_rcpt"/>
</dbReference>
<comment type="subcellular location">
    <subcellularLocation>
        <location evidence="1 10">Cell outer membrane</location>
        <topology evidence="1 10">Multi-pass membrane protein</topology>
    </subcellularLocation>
</comment>
<feature type="domain" description="TonB-dependent receptor plug" evidence="16">
    <location>
        <begin position="107"/>
        <end position="210"/>
    </location>
</feature>
<evidence type="ECO:0000259" key="15">
    <source>
        <dbReference type="Pfam" id="PF00593"/>
    </source>
</evidence>
<dbReference type="InterPro" id="IPR010916">
    <property type="entry name" value="TonB_box_CS"/>
</dbReference>
<evidence type="ECO:0000256" key="14">
    <source>
        <dbReference type="SAM" id="SignalP"/>
    </source>
</evidence>
<evidence type="ECO:0000256" key="6">
    <source>
        <dbReference type="ARBA" id="ARBA00022729"/>
    </source>
</evidence>
<evidence type="ECO:0000313" key="17">
    <source>
        <dbReference type="EMBL" id="WOE75933.1"/>
    </source>
</evidence>
<accession>A0AA97I269</accession>
<dbReference type="GO" id="GO:0015344">
    <property type="term" value="F:siderophore uptake transmembrane transporter activity"/>
    <property type="evidence" value="ECO:0007669"/>
    <property type="project" value="TreeGrafter"/>
</dbReference>
<evidence type="ECO:0000256" key="4">
    <source>
        <dbReference type="ARBA" id="ARBA00022452"/>
    </source>
</evidence>
<keyword evidence="18" id="KW-1185">Reference proteome</keyword>
<dbReference type="GO" id="GO:0015232">
    <property type="term" value="F:heme transmembrane transporter activity"/>
    <property type="evidence" value="ECO:0007669"/>
    <property type="project" value="InterPro"/>
</dbReference>
<dbReference type="InterPro" id="IPR039426">
    <property type="entry name" value="TonB-dep_rcpt-like"/>
</dbReference>
<dbReference type="KEGG" id="acoa:RB602_04245"/>
<evidence type="ECO:0000256" key="5">
    <source>
        <dbReference type="ARBA" id="ARBA00022692"/>
    </source>
</evidence>
<dbReference type="InterPro" id="IPR036942">
    <property type="entry name" value="Beta-barrel_TonB_sf"/>
</dbReference>
<dbReference type="InterPro" id="IPR000531">
    <property type="entry name" value="Beta-barrel_TonB"/>
</dbReference>
<evidence type="ECO:0000256" key="10">
    <source>
        <dbReference type="PROSITE-ProRule" id="PRU01360"/>
    </source>
</evidence>